<feature type="active site" description="Proton acceptor; for dehydratase activity" evidence="4">
    <location>
        <position position="1359"/>
    </location>
</feature>
<dbReference type="InterPro" id="IPR032088">
    <property type="entry name" value="SAT"/>
</dbReference>
<dbReference type="Gene3D" id="3.30.70.3290">
    <property type="match status" value="1"/>
</dbReference>
<dbReference type="InterPro" id="IPR016035">
    <property type="entry name" value="Acyl_Trfase/lysoPLipase"/>
</dbReference>
<dbReference type="Pfam" id="PF16073">
    <property type="entry name" value="SAT"/>
    <property type="match status" value="1"/>
</dbReference>
<dbReference type="InterPro" id="IPR036736">
    <property type="entry name" value="ACP-like_sf"/>
</dbReference>
<dbReference type="Gene3D" id="1.10.1200.10">
    <property type="entry name" value="ACP-like"/>
    <property type="match status" value="2"/>
</dbReference>
<feature type="domain" description="Carrier" evidence="6">
    <location>
        <begin position="1779"/>
        <end position="1858"/>
    </location>
</feature>
<feature type="region of interest" description="N-terminal hotdog fold" evidence="4">
    <location>
        <begin position="1326"/>
        <end position="1448"/>
    </location>
</feature>
<dbReference type="Pfam" id="PF21089">
    <property type="entry name" value="PKS_DH_N"/>
    <property type="match status" value="1"/>
</dbReference>
<name>A0ABQ8FZV4_9PEZI</name>
<dbReference type="PROSITE" id="PS00012">
    <property type="entry name" value="PHOSPHOPANTETHEINE"/>
    <property type="match status" value="2"/>
</dbReference>
<gene>
    <name evidence="9" type="ORF">B0J12DRAFT_259728</name>
</gene>
<reference evidence="9 10" key="1">
    <citation type="journal article" date="2021" name="Nat. Commun.">
        <title>Genetic determinants of endophytism in the Arabidopsis root mycobiome.</title>
        <authorList>
            <person name="Mesny F."/>
            <person name="Miyauchi S."/>
            <person name="Thiergart T."/>
            <person name="Pickel B."/>
            <person name="Atanasova L."/>
            <person name="Karlsson M."/>
            <person name="Huettel B."/>
            <person name="Barry K.W."/>
            <person name="Haridas S."/>
            <person name="Chen C."/>
            <person name="Bauer D."/>
            <person name="Andreopoulos W."/>
            <person name="Pangilinan J."/>
            <person name="LaButti K."/>
            <person name="Riley R."/>
            <person name="Lipzen A."/>
            <person name="Clum A."/>
            <person name="Drula E."/>
            <person name="Henrissat B."/>
            <person name="Kohler A."/>
            <person name="Grigoriev I.V."/>
            <person name="Martin F.M."/>
            <person name="Hacquard S."/>
        </authorList>
    </citation>
    <scope>NUCLEOTIDE SEQUENCE [LARGE SCALE GENOMIC DNA]</scope>
    <source>
        <strain evidence="9 10">MPI-SDFR-AT-0080</strain>
    </source>
</reference>
<dbReference type="SMART" id="SM00826">
    <property type="entry name" value="PKS_DH"/>
    <property type="match status" value="1"/>
</dbReference>
<dbReference type="EMBL" id="JAGTJR010000034">
    <property type="protein sequence ID" value="KAH7036704.1"/>
    <property type="molecule type" value="Genomic_DNA"/>
</dbReference>
<organism evidence="9 10">
    <name type="scientific">Macrophomina phaseolina</name>
    <dbReference type="NCBI Taxonomy" id="35725"/>
    <lineage>
        <taxon>Eukaryota</taxon>
        <taxon>Fungi</taxon>
        <taxon>Dikarya</taxon>
        <taxon>Ascomycota</taxon>
        <taxon>Pezizomycotina</taxon>
        <taxon>Dothideomycetes</taxon>
        <taxon>Dothideomycetes incertae sedis</taxon>
        <taxon>Botryosphaeriales</taxon>
        <taxon>Botryosphaeriaceae</taxon>
        <taxon>Macrophomina</taxon>
    </lineage>
</organism>
<protein>
    <submittedName>
        <fullName evidence="9">Conidial yellow pigment biosynthesis polyketide synthase</fullName>
    </submittedName>
</protein>
<evidence type="ECO:0000256" key="4">
    <source>
        <dbReference type="PROSITE-ProRule" id="PRU01363"/>
    </source>
</evidence>
<dbReference type="Pfam" id="PF00975">
    <property type="entry name" value="Thioesterase"/>
    <property type="match status" value="1"/>
</dbReference>
<keyword evidence="1" id="KW-0596">Phosphopantetheine</keyword>
<dbReference type="SUPFAM" id="SSF55048">
    <property type="entry name" value="Probable ACP-binding domain of malonyl-CoA ACP transacylase"/>
    <property type="match status" value="1"/>
</dbReference>
<dbReference type="Pfam" id="PF02801">
    <property type="entry name" value="Ketoacyl-synt_C"/>
    <property type="match status" value="1"/>
</dbReference>
<dbReference type="PROSITE" id="PS00606">
    <property type="entry name" value="KS3_1"/>
    <property type="match status" value="1"/>
</dbReference>
<dbReference type="InterPro" id="IPR020807">
    <property type="entry name" value="PKS_DH"/>
</dbReference>
<feature type="region of interest" description="C-terminal hotdog fold" evidence="4">
    <location>
        <begin position="1468"/>
        <end position="1620"/>
    </location>
</feature>
<dbReference type="CDD" id="cd00833">
    <property type="entry name" value="PKS"/>
    <property type="match status" value="1"/>
</dbReference>
<comment type="caution">
    <text evidence="9">The sequence shown here is derived from an EMBL/GenBank/DDBJ whole genome shotgun (WGS) entry which is preliminary data.</text>
</comment>
<dbReference type="InterPro" id="IPR001227">
    <property type="entry name" value="Ac_transferase_dom_sf"/>
</dbReference>
<dbReference type="Pfam" id="PF22621">
    <property type="entry name" value="CurL-like_PKS_C"/>
    <property type="match status" value="1"/>
</dbReference>
<dbReference type="PROSITE" id="PS52019">
    <property type="entry name" value="PKS_MFAS_DH"/>
    <property type="match status" value="1"/>
</dbReference>
<dbReference type="InterPro" id="IPR009081">
    <property type="entry name" value="PP-bd_ACP"/>
</dbReference>
<dbReference type="InterPro" id="IPR049552">
    <property type="entry name" value="PKS_DH_N"/>
</dbReference>
<dbReference type="Gene3D" id="3.30.70.250">
    <property type="entry name" value="Malonyl-CoA ACP transacylase, ACP-binding"/>
    <property type="match status" value="1"/>
</dbReference>
<dbReference type="InterPro" id="IPR016039">
    <property type="entry name" value="Thiolase-like"/>
</dbReference>
<feature type="compositionally biased region" description="Low complexity" evidence="5">
    <location>
        <begin position="1861"/>
        <end position="1873"/>
    </location>
</feature>
<dbReference type="Pfam" id="PF00698">
    <property type="entry name" value="Acyl_transf_1"/>
    <property type="match status" value="1"/>
</dbReference>
<dbReference type="InterPro" id="IPR050091">
    <property type="entry name" value="PKS_NRPS_Biosynth_Enz"/>
</dbReference>
<dbReference type="PANTHER" id="PTHR43775">
    <property type="entry name" value="FATTY ACID SYNTHASE"/>
    <property type="match status" value="1"/>
</dbReference>
<feature type="domain" description="Ketosynthase family 3 (KS3)" evidence="7">
    <location>
        <begin position="423"/>
        <end position="851"/>
    </location>
</feature>
<dbReference type="InterPro" id="IPR016036">
    <property type="entry name" value="Malonyl_transacylase_ACP-bd"/>
</dbReference>
<evidence type="ECO:0000256" key="2">
    <source>
        <dbReference type="ARBA" id="ARBA00022553"/>
    </source>
</evidence>
<accession>A0ABQ8FZV4</accession>
<dbReference type="SUPFAM" id="SSF52151">
    <property type="entry name" value="FabD/lysophospholipase-like"/>
    <property type="match status" value="1"/>
</dbReference>
<feature type="active site" description="Proton donor; for dehydratase activity" evidence="4">
    <location>
        <position position="1529"/>
    </location>
</feature>
<dbReference type="PANTHER" id="PTHR43775:SF37">
    <property type="entry name" value="SI:DKEY-61P9.11"/>
    <property type="match status" value="1"/>
</dbReference>
<proteinExistence type="predicted"/>
<dbReference type="InterPro" id="IPR014031">
    <property type="entry name" value="Ketoacyl_synth_C"/>
</dbReference>
<feature type="domain" description="Carrier" evidence="6">
    <location>
        <begin position="1682"/>
        <end position="1757"/>
    </location>
</feature>
<sequence length="2177" mass="235643">MFEVLRNACSIAVSFPALSRQGRYKILGCSRSTEALSPRGCSVSCAFNMISKDILLFAGQGSSLSFDRSLLLSTSATAARCLDAFHTALLSEFDSLTTSEKLVAQDIITIFPHARNLLEPSVQDNPLVQGIALYVHQLLDFISYAAGDAENSRARLSKPLEIAGFCSGILPAIVIASCPSTESPQFLNVAVAGFQIAFWIGLRSLLFCRKLTGDAPNGLPWSLTIQKLDLSELEKMLVDCNQSLQPKIPLRVSAVLSERVISVAGPGHVLNEFRADYLPSSAPSRFANIHGYYHGGSLLQDTLREIIEDVQRRHIPFPSWDALRIPVRSNIDGQHLNPGRSSSSLLETMLENILIHQVDWRMTSEHIYKHVVERLDRDDQLRCNIVALGPNSKSLMRTFNSKPVHQRLRVASPVADGPDSPSPDDIAIVGMSVNYPSGKGPGQLWETLENGLNVVKEVPSSRFQVSEYYDSDDSNKNPRKMNTRHGNFLDDPFSFDNSFFQISPREAKSMDPQQRLLLHAALEAMEDAGYVPDSTPSSQKSSTGVYIGVATLDYVDNTRNDIDVYYSPGTLRAFLSGRISYAFQLKGPSVVIDTACSSSTVALYQACRALQAGDCTSALAGGVNVISSPDMYLGLSRAHFLSSTGQCKPWDASADGYCRGEGCGLFVLKKLSDAVAENDRIYGVIRGIEVNQCGTARSITHPDSETQAELFKSLLKKTKINPNTISVVEAHGTGTQAGDYAEVNSVQAAFGSARGPSNPLVLSSIKGNIGHAEAASGAAGLAKLLLMMQKQRVPPQAGYRKLNPRLCTIAEHNVVIPTRAMPWKSRSGAPRRALLNNFGAAGSNAALIVEEYPQSPHEPSSQSRSCHVLNLSAKTPEALEKLRSAYCEYAEEHSSDSLLANVCYSTNARKQQYDAVRFSVTAQSMEELATKLRQATVPARLPPSKGTFTTFVFSGQGSVYPGMGAELLSSEPVFDKSVKLCNTMLAELGFPATDALIGHNLDDFGKLMPKEQAVVSQCACFVLEYSLAQVWAAWGVVPDVVVGHSLGEYAALVFSGVLSLRDALFLVARRASLVAELCQEESTGMVACNLPSTEAEGFLSRSGVDTSTTTVACKNSADDCVFAGPLASLKHFVDACKVSGIKAKLLGVPYGFHSAAMDPILEPFAKLASTVQLNSPKIPVASSFLGKLLLEGDINADYFVGHAREPVEFVRATNAIANLAGDKKMTFIEVGPAPITLPMLRATLKQTGAAFLPSLKPREKPWVSLSSTLSSLYLQRSPVQWRNVYAGLVVQFLTDLPRYPLLPSTFLIPFKEAAAKKQTEEYRSPRSLYKFLDGSQKASANGSIFSSSISDLAGFIKSHNVGGAPLCPASVYIELALEALDLAKLDSAQPTRFRTLTDLAFDSPLVYSERRDIRINTELAADGSHFRVLSEGGTLHCTGSILKSADLSITQDFARRTSYIKRQRASVNYVDSFSTRILYDVIFPRVVAYSGPYVTIKHLNIAASGLEGAGTFQIPRSDGVFACPPAFTDTLLHAAGFVANSKIGTDEACICVKVERVTIPQSSPEDETLYNRQLGVYCGLVECSEEDAIIGDAYALDESGNVIACVEGMHFKRLRLKSFQAHLARALNPASPSHQHGRKVALRMRKDSGPGGELQGISAPHSATHAVAMPSNRSLDRESVQSSIRPTLYGSLYDICGIAAGEIGASTRLSEMGVDSLLFIELTAALQQRFPHLNFSGSDFASCETVGDIEKLLETAAAGTSTPQFEIAPANIAPQPVAAPASVDIARIDGFFQEVCGFSLQQVDKDATMDSLGVDSLLSIELVMGLRQTFGIELDQDTISTLTIRELEQALSGGFSSSPAQQTLEQQQQLPTTNDSHGIPPEPKAGGHAPTTILGMDTFPVHLQKADGSGQKSVPIFLFHDGSGLCNVYSRLGKLDCDVYGIFSLDFSHIDRKITTLEALATRYIDQARLMDHDSIILGGWSFGGVLAFEVSRQLRRRQGKHPEVLGVVLLDSPHPVAHEPLPEAVISQVCGQMPGHTPAMRQIRSAIEAQFHRNARLLGGYNPVPAGGGDDADARCVMLKCSGTYDTEALCGVPYPWLSNDAFRTDSVKLWESLVGAPVPTLDVRGNHFDLFGPDKVSDRSLPSICCVLESGRSPPNRPVLISEVKFSRFRTFRRS</sequence>
<dbReference type="SUPFAM" id="SSF47336">
    <property type="entry name" value="ACP-like"/>
    <property type="match status" value="2"/>
</dbReference>
<feature type="domain" description="PKS/mFAS DH" evidence="8">
    <location>
        <begin position="1326"/>
        <end position="1620"/>
    </location>
</feature>
<dbReference type="Pfam" id="PF00550">
    <property type="entry name" value="PP-binding"/>
    <property type="match status" value="2"/>
</dbReference>
<dbReference type="Gene3D" id="3.40.47.10">
    <property type="match status" value="1"/>
</dbReference>
<evidence type="ECO:0000259" key="7">
    <source>
        <dbReference type="PROSITE" id="PS52004"/>
    </source>
</evidence>
<dbReference type="InterPro" id="IPR049900">
    <property type="entry name" value="PKS_mFAS_DH"/>
</dbReference>
<keyword evidence="10" id="KW-1185">Reference proteome</keyword>
<dbReference type="SMART" id="SM00827">
    <property type="entry name" value="PKS_AT"/>
    <property type="match status" value="1"/>
</dbReference>
<keyword evidence="3" id="KW-0808">Transferase</keyword>
<dbReference type="Proteomes" id="UP000774617">
    <property type="component" value="Unassembled WGS sequence"/>
</dbReference>
<evidence type="ECO:0000313" key="9">
    <source>
        <dbReference type="EMBL" id="KAH7036704.1"/>
    </source>
</evidence>
<dbReference type="Gene3D" id="3.40.50.1820">
    <property type="entry name" value="alpha/beta hydrolase"/>
    <property type="match status" value="1"/>
</dbReference>
<dbReference type="SUPFAM" id="SSF53474">
    <property type="entry name" value="alpha/beta-Hydrolases"/>
    <property type="match status" value="1"/>
</dbReference>
<evidence type="ECO:0000259" key="8">
    <source>
        <dbReference type="PROSITE" id="PS52019"/>
    </source>
</evidence>
<dbReference type="InterPro" id="IPR049551">
    <property type="entry name" value="PKS_DH_C"/>
</dbReference>
<dbReference type="InterPro" id="IPR001031">
    <property type="entry name" value="Thioesterase"/>
</dbReference>
<dbReference type="InterPro" id="IPR014043">
    <property type="entry name" value="Acyl_transferase_dom"/>
</dbReference>
<evidence type="ECO:0000256" key="3">
    <source>
        <dbReference type="ARBA" id="ARBA00022679"/>
    </source>
</evidence>
<dbReference type="PROSITE" id="PS50075">
    <property type="entry name" value="CARRIER"/>
    <property type="match status" value="2"/>
</dbReference>
<dbReference type="SUPFAM" id="SSF53901">
    <property type="entry name" value="Thiolase-like"/>
    <property type="match status" value="1"/>
</dbReference>
<dbReference type="InterPro" id="IPR020841">
    <property type="entry name" value="PKS_Beta-ketoAc_synthase_dom"/>
</dbReference>
<dbReference type="SMART" id="SM00825">
    <property type="entry name" value="PKS_KS"/>
    <property type="match status" value="1"/>
</dbReference>
<dbReference type="InterPro" id="IPR029058">
    <property type="entry name" value="AB_hydrolase_fold"/>
</dbReference>
<dbReference type="InterPro" id="IPR018201">
    <property type="entry name" value="Ketoacyl_synth_AS"/>
</dbReference>
<dbReference type="InterPro" id="IPR014030">
    <property type="entry name" value="Ketoacyl_synth_N"/>
</dbReference>
<dbReference type="Gene3D" id="3.40.366.10">
    <property type="entry name" value="Malonyl-Coenzyme A Acyl Carrier Protein, domain 2"/>
    <property type="match status" value="3"/>
</dbReference>
<dbReference type="Pfam" id="PF14765">
    <property type="entry name" value="PS-DH"/>
    <property type="match status" value="1"/>
</dbReference>
<dbReference type="PROSITE" id="PS52004">
    <property type="entry name" value="KS3_2"/>
    <property type="match status" value="1"/>
</dbReference>
<evidence type="ECO:0000313" key="10">
    <source>
        <dbReference type="Proteomes" id="UP000774617"/>
    </source>
</evidence>
<evidence type="ECO:0000256" key="1">
    <source>
        <dbReference type="ARBA" id="ARBA00022450"/>
    </source>
</evidence>
<dbReference type="InterPro" id="IPR042104">
    <property type="entry name" value="PKS_dehydratase_sf"/>
</dbReference>
<dbReference type="Gene3D" id="3.10.129.110">
    <property type="entry name" value="Polyketide synthase dehydratase"/>
    <property type="match status" value="1"/>
</dbReference>
<keyword evidence="2" id="KW-0597">Phosphoprotein</keyword>
<dbReference type="Pfam" id="PF00109">
    <property type="entry name" value="ketoacyl-synt"/>
    <property type="match status" value="1"/>
</dbReference>
<evidence type="ECO:0000256" key="5">
    <source>
        <dbReference type="SAM" id="MobiDB-lite"/>
    </source>
</evidence>
<evidence type="ECO:0000259" key="6">
    <source>
        <dbReference type="PROSITE" id="PS50075"/>
    </source>
</evidence>
<feature type="region of interest" description="Disordered" evidence="5">
    <location>
        <begin position="1854"/>
        <end position="1886"/>
    </location>
</feature>
<dbReference type="InterPro" id="IPR006162">
    <property type="entry name" value="Ppantetheine_attach_site"/>
</dbReference>